<evidence type="ECO:0000256" key="1">
    <source>
        <dbReference type="ARBA" id="ARBA00022737"/>
    </source>
</evidence>
<dbReference type="InterPro" id="IPR027417">
    <property type="entry name" value="P-loop_NTPase"/>
</dbReference>
<dbReference type="Pfam" id="PF24883">
    <property type="entry name" value="NPHP3_N"/>
    <property type="match status" value="1"/>
</dbReference>
<protein>
    <recommendedName>
        <fullName evidence="3">Nephrocystin 3-like N-terminal domain-containing protein</fullName>
    </recommendedName>
</protein>
<dbReference type="OrthoDB" id="1577640at2759"/>
<evidence type="ECO:0000259" key="3">
    <source>
        <dbReference type="Pfam" id="PF24883"/>
    </source>
</evidence>
<feature type="region of interest" description="Disordered" evidence="2">
    <location>
        <begin position="764"/>
        <end position="896"/>
    </location>
</feature>
<dbReference type="Proteomes" id="UP000521943">
    <property type="component" value="Unassembled WGS sequence"/>
</dbReference>
<keyword evidence="1" id="KW-0677">Repeat</keyword>
<name>A0A8H6M1K3_9AGAR</name>
<dbReference type="PANTHER" id="PTHR10039:SF17">
    <property type="entry name" value="FUNGAL STAND N-TERMINAL GOODBYE DOMAIN-CONTAINING PROTEIN-RELATED"/>
    <property type="match status" value="1"/>
</dbReference>
<evidence type="ECO:0000313" key="5">
    <source>
        <dbReference type="Proteomes" id="UP000521943"/>
    </source>
</evidence>
<reference evidence="4 5" key="1">
    <citation type="submission" date="2020-07" db="EMBL/GenBank/DDBJ databases">
        <title>Comparative genomics of pyrophilous fungi reveals a link between fire events and developmental genes.</title>
        <authorList>
            <consortium name="DOE Joint Genome Institute"/>
            <person name="Steindorff A.S."/>
            <person name="Carver A."/>
            <person name="Calhoun S."/>
            <person name="Stillman K."/>
            <person name="Liu H."/>
            <person name="Lipzen A."/>
            <person name="Pangilinan J."/>
            <person name="Labutti K."/>
            <person name="Bruns T.D."/>
            <person name="Grigoriev I.V."/>
        </authorList>
    </citation>
    <scope>NUCLEOTIDE SEQUENCE [LARGE SCALE GENOMIC DNA]</scope>
    <source>
        <strain evidence="4 5">CBS 144469</strain>
    </source>
</reference>
<proteinExistence type="predicted"/>
<keyword evidence="5" id="KW-1185">Reference proteome</keyword>
<dbReference type="PANTHER" id="PTHR10039">
    <property type="entry name" value="AMELOGENIN"/>
    <property type="match status" value="1"/>
</dbReference>
<dbReference type="SUPFAM" id="SSF52540">
    <property type="entry name" value="P-loop containing nucleoside triphosphate hydrolases"/>
    <property type="match status" value="1"/>
</dbReference>
<dbReference type="Gene3D" id="3.40.50.300">
    <property type="entry name" value="P-loop containing nucleotide triphosphate hydrolases"/>
    <property type="match status" value="1"/>
</dbReference>
<sequence length="896" mass="98683">MVVGESSKQKAKNEKAQGLKDLLKPLESATHHRNQSTSPPQVSCLPNTRREVIKKIVTWADSHLIFNSHICWLYGSKGSGKSSIAQEIAESFEKKKRLAGSYFWSQHSAEDRRNSTQLSGTLAFQLASSVPKTAPLIEAALVEEPGLLDPFVSIPTQLQRLVYDPIAKTAKPGFTKMGLKGTHLIVLDGIDECQDKERLLDFLDHAGKYFTDNPTVPLRILITGRIDSHFALRADSNLIHRIDLAQYTYKEDVGAYIQASFTGQYEAAKQTGTEPTNWPSSADIRTLDDIANTSFPTASALIKFVLRHGSENSTAIEPLPLTDARLDAFYTEIFLQAQELPHFANIISAIALLKTPVSVSALAKLLGTYNYVVMDVLSRISGLVDVPGTDELPLSFSLPGVRDFLLDETRSQSLHVDLAVLRSAAFSSLDTAIAYYDGLSEDKWMMPLLPVHIQEAIVQWPQHLDLIMESDSSFDIGGFESRWAVILSRIQFLPQFSAVIAILALAKEPIPIFNLLTILQSEMSDISLILYGLTPIVRRGSKTLTVLELSDKVSFRHKAVAEFLLDGARAHPHGLSIAPSEFTFLSQRYLDIVFGLPISFMNDKSFLPTWPIFLALALEQDHSFDLDSLDEPYNPVKAQQVAQVDSMQGWKDALTIVLEEDEVDLFALNVEKAAQAIEAKIPSAFEDIEESYLVAAEQQKGQVIASRSPVSIIEILQGFRILLAHKGDSARLCLQRGRKTGIQIERYIKVSGANRFFLSLYRPLSPQQPRRSHTSPPSTPLRDPRRPMSEMVRSSFMPQSPVPVPRTPQTPGQGQYTPAPESPIPIPAAATPAQAATRTQGTPTPTKKKSSLLRPLRSIIFKTSKSTAAKAPQAPLPSTSQNIGTSGSQTGVLIPA</sequence>
<organism evidence="4 5">
    <name type="scientific">Ephemerocybe angulata</name>
    <dbReference type="NCBI Taxonomy" id="980116"/>
    <lineage>
        <taxon>Eukaryota</taxon>
        <taxon>Fungi</taxon>
        <taxon>Dikarya</taxon>
        <taxon>Basidiomycota</taxon>
        <taxon>Agaricomycotina</taxon>
        <taxon>Agaricomycetes</taxon>
        <taxon>Agaricomycetidae</taxon>
        <taxon>Agaricales</taxon>
        <taxon>Agaricineae</taxon>
        <taxon>Psathyrellaceae</taxon>
        <taxon>Ephemerocybe</taxon>
    </lineage>
</organism>
<comment type="caution">
    <text evidence="4">The sequence shown here is derived from an EMBL/GenBank/DDBJ whole genome shotgun (WGS) entry which is preliminary data.</text>
</comment>
<dbReference type="InterPro" id="IPR056884">
    <property type="entry name" value="NPHP3-like_N"/>
</dbReference>
<evidence type="ECO:0000256" key="2">
    <source>
        <dbReference type="SAM" id="MobiDB-lite"/>
    </source>
</evidence>
<feature type="domain" description="Nephrocystin 3-like N-terminal" evidence="3">
    <location>
        <begin position="58"/>
        <end position="225"/>
    </location>
</feature>
<accession>A0A8H6M1K3</accession>
<dbReference type="AlphaFoldDB" id="A0A8H6M1K3"/>
<evidence type="ECO:0000313" key="4">
    <source>
        <dbReference type="EMBL" id="KAF6752088.1"/>
    </source>
</evidence>
<gene>
    <name evidence="4" type="ORF">DFP72DRAFT_464024</name>
</gene>
<feature type="compositionally biased region" description="Low complexity" evidence="2">
    <location>
        <begin position="827"/>
        <end position="845"/>
    </location>
</feature>
<feature type="compositionally biased region" description="Polar residues" evidence="2">
    <location>
        <begin position="876"/>
        <end position="896"/>
    </location>
</feature>
<dbReference type="EMBL" id="JACGCI010000046">
    <property type="protein sequence ID" value="KAF6752088.1"/>
    <property type="molecule type" value="Genomic_DNA"/>
</dbReference>